<keyword evidence="9" id="KW-0479">Metal-binding</keyword>
<dbReference type="SMART" id="SM00924">
    <property type="entry name" value="MgtE_N"/>
    <property type="match status" value="1"/>
</dbReference>
<evidence type="ECO:0000256" key="3">
    <source>
        <dbReference type="ARBA" id="ARBA00022448"/>
    </source>
</evidence>
<feature type="transmembrane region" description="Helical" evidence="9">
    <location>
        <begin position="444"/>
        <end position="464"/>
    </location>
</feature>
<dbReference type="PANTHER" id="PTHR41394">
    <property type="entry name" value="MAGNESIUM TRANSPORTER MGTE"/>
    <property type="match status" value="1"/>
</dbReference>
<dbReference type="PANTHER" id="PTHR41394:SF8">
    <property type="entry name" value="MAGNESIUM TRANSPORTER MGTE"/>
    <property type="match status" value="1"/>
</dbReference>
<keyword evidence="5 9" id="KW-0460">Magnesium</keyword>
<feature type="domain" description="CBS" evidence="11">
    <location>
        <begin position="225"/>
        <end position="281"/>
    </location>
</feature>
<comment type="function">
    <text evidence="9">Acts as a magnesium transporter.</text>
</comment>
<keyword evidence="4 9" id="KW-0812">Transmembrane</keyword>
<dbReference type="InterPro" id="IPR036739">
    <property type="entry name" value="SLC41_membr_dom_sf"/>
</dbReference>
<keyword evidence="6 9" id="KW-1133">Transmembrane helix</keyword>
<dbReference type="GO" id="GO:0046872">
    <property type="term" value="F:metal ion binding"/>
    <property type="evidence" value="ECO:0007669"/>
    <property type="project" value="UniProtKB-KW"/>
</dbReference>
<dbReference type="Pfam" id="PF01769">
    <property type="entry name" value="MgtE"/>
    <property type="match status" value="1"/>
</dbReference>
<dbReference type="InterPro" id="IPR046342">
    <property type="entry name" value="CBS_dom_sf"/>
</dbReference>
<dbReference type="Gene3D" id="1.25.60.10">
    <property type="entry name" value="MgtE N-terminal domain-like"/>
    <property type="match status" value="1"/>
</dbReference>
<evidence type="ECO:0000256" key="10">
    <source>
        <dbReference type="SAM" id="MobiDB-lite"/>
    </source>
</evidence>
<evidence type="ECO:0000259" key="11">
    <source>
        <dbReference type="PROSITE" id="PS51371"/>
    </source>
</evidence>
<dbReference type="CDD" id="cd04606">
    <property type="entry name" value="CBS_pair_Mg_transporter"/>
    <property type="match status" value="1"/>
</dbReference>
<feature type="domain" description="CBS" evidence="11">
    <location>
        <begin position="158"/>
        <end position="224"/>
    </location>
</feature>
<dbReference type="SUPFAM" id="SSF161093">
    <property type="entry name" value="MgtE membrane domain-like"/>
    <property type="match status" value="1"/>
</dbReference>
<dbReference type="SUPFAM" id="SSF54631">
    <property type="entry name" value="CBS-domain pair"/>
    <property type="match status" value="1"/>
</dbReference>
<dbReference type="InterPro" id="IPR000644">
    <property type="entry name" value="CBS_dom"/>
</dbReference>
<dbReference type="EMBL" id="CADCTC010000083">
    <property type="protein sequence ID" value="CAA9236553.1"/>
    <property type="molecule type" value="Genomic_DNA"/>
</dbReference>
<dbReference type="NCBIfam" id="TIGR00400">
    <property type="entry name" value="mgtE"/>
    <property type="match status" value="1"/>
</dbReference>
<evidence type="ECO:0000256" key="2">
    <source>
        <dbReference type="ARBA" id="ARBA00009749"/>
    </source>
</evidence>
<dbReference type="InterPro" id="IPR038076">
    <property type="entry name" value="MgtE_N_sf"/>
</dbReference>
<reference evidence="12" key="1">
    <citation type="submission" date="2020-02" db="EMBL/GenBank/DDBJ databases">
        <authorList>
            <person name="Meier V. D."/>
        </authorList>
    </citation>
    <scope>NUCLEOTIDE SEQUENCE</scope>
    <source>
        <strain evidence="12">AVDCRST_MAG77</strain>
    </source>
</reference>
<dbReference type="GO" id="GO:0015095">
    <property type="term" value="F:magnesium ion transmembrane transporter activity"/>
    <property type="evidence" value="ECO:0007669"/>
    <property type="project" value="UniProtKB-UniRule"/>
</dbReference>
<comment type="similarity">
    <text evidence="2 9">Belongs to the SLC41A transporter family.</text>
</comment>
<dbReference type="PROSITE" id="PS51371">
    <property type="entry name" value="CBS"/>
    <property type="match status" value="2"/>
</dbReference>
<evidence type="ECO:0000256" key="8">
    <source>
        <dbReference type="PROSITE-ProRule" id="PRU00703"/>
    </source>
</evidence>
<feature type="transmembrane region" description="Helical" evidence="9">
    <location>
        <begin position="311"/>
        <end position="329"/>
    </location>
</feature>
<dbReference type="Gene3D" id="3.10.580.10">
    <property type="entry name" value="CBS-domain"/>
    <property type="match status" value="1"/>
</dbReference>
<feature type="region of interest" description="Disordered" evidence="10">
    <location>
        <begin position="1"/>
        <end position="40"/>
    </location>
</feature>
<evidence type="ECO:0000256" key="5">
    <source>
        <dbReference type="ARBA" id="ARBA00022842"/>
    </source>
</evidence>
<dbReference type="SUPFAM" id="SSF158791">
    <property type="entry name" value="MgtE N-terminal domain-like"/>
    <property type="match status" value="1"/>
</dbReference>
<dbReference type="Gene3D" id="1.10.357.20">
    <property type="entry name" value="SLC41 divalent cation transporters, integral membrane domain"/>
    <property type="match status" value="1"/>
</dbReference>
<evidence type="ECO:0000256" key="6">
    <source>
        <dbReference type="ARBA" id="ARBA00022989"/>
    </source>
</evidence>
<evidence type="ECO:0000313" key="12">
    <source>
        <dbReference type="EMBL" id="CAA9236553.1"/>
    </source>
</evidence>
<keyword evidence="7 9" id="KW-0472">Membrane</keyword>
<gene>
    <name evidence="12" type="ORF">AVDCRST_MAG77-1497</name>
</gene>
<keyword evidence="3 9" id="KW-0813">Transport</keyword>
<dbReference type="InterPro" id="IPR006668">
    <property type="entry name" value="Mg_transptr_MgtE_intracell_dom"/>
</dbReference>
<protein>
    <recommendedName>
        <fullName evidence="9">Magnesium transporter MgtE</fullName>
    </recommendedName>
</protein>
<dbReference type="InterPro" id="IPR006667">
    <property type="entry name" value="SLC41_membr_dom"/>
</dbReference>
<dbReference type="SMART" id="SM00116">
    <property type="entry name" value="CBS"/>
    <property type="match status" value="2"/>
</dbReference>
<feature type="transmembrane region" description="Helical" evidence="9">
    <location>
        <begin position="341"/>
        <end position="362"/>
    </location>
</feature>
<keyword evidence="8" id="KW-0129">CBS domain</keyword>
<accession>A0A6J4HYT8</accession>
<dbReference type="InterPro" id="IPR006669">
    <property type="entry name" value="MgtE_transporter"/>
</dbReference>
<sequence length="473" mass="50614">MSEQDQRRATMTGEAPDADQVRDALEAAMETTPDGGGRGRITAIADETLPSVLAEAIADLHGDELRTVLAALGIDRAADVVSELDPEEAVDVLQQLPDATAADVLEAMDPDEAADVVGELREEDAPAAERLLQEMEADEAADVRQLLTYAEDTAGGIMTTDYLAVPASVTVQQAIQLVRAPGEDELPPESVSYLYVTDDDGRLVGVVPWHRLVRAGERVPIRALCEPQTITVPASADQEAVAQVVHEHRLIAVPVLDADERLVGIVTADDVADVVEEETTEDIERLGGSQPLDEPYLRAGPFTLARKRAGWLLLLFLGATYTGTVLSHFQDELDKVVALTFFIPLLIGTGGNVGSQTVMTVIRAMAVGEVEFRDIFRVWRKEAGTAGILGVLIAAAGALRAWLLGVDNSIILTVAITAGVIVMWSATVAAVLPLLLRRVRVDPAVVSAPLITTLVDGTGLFLYLEIARYLLDL</sequence>
<dbReference type="Pfam" id="PF00571">
    <property type="entry name" value="CBS"/>
    <property type="match status" value="2"/>
</dbReference>
<evidence type="ECO:0000256" key="1">
    <source>
        <dbReference type="ARBA" id="ARBA00004141"/>
    </source>
</evidence>
<proteinExistence type="inferred from homology"/>
<evidence type="ECO:0000256" key="9">
    <source>
        <dbReference type="RuleBase" id="RU362011"/>
    </source>
</evidence>
<comment type="subcellular location">
    <subcellularLocation>
        <location evidence="9">Cell membrane</location>
        <topology evidence="9">Multi-pass membrane protein</topology>
    </subcellularLocation>
    <subcellularLocation>
        <location evidence="1">Membrane</location>
        <topology evidence="1">Multi-pass membrane protein</topology>
    </subcellularLocation>
</comment>
<keyword evidence="9" id="KW-1003">Cell membrane</keyword>
<evidence type="ECO:0000256" key="7">
    <source>
        <dbReference type="ARBA" id="ARBA00023136"/>
    </source>
</evidence>
<dbReference type="AlphaFoldDB" id="A0A6J4HYT8"/>
<comment type="subunit">
    <text evidence="9">Homodimer.</text>
</comment>
<dbReference type="Pfam" id="PF03448">
    <property type="entry name" value="MgtE_N"/>
    <property type="match status" value="1"/>
</dbReference>
<name>A0A6J4HYT8_9CHLR</name>
<organism evidence="12">
    <name type="scientific">uncultured Chloroflexota bacterium</name>
    <dbReference type="NCBI Taxonomy" id="166587"/>
    <lineage>
        <taxon>Bacteria</taxon>
        <taxon>Bacillati</taxon>
        <taxon>Chloroflexota</taxon>
        <taxon>environmental samples</taxon>
    </lineage>
</organism>
<dbReference type="GO" id="GO:0005886">
    <property type="term" value="C:plasma membrane"/>
    <property type="evidence" value="ECO:0007669"/>
    <property type="project" value="UniProtKB-SubCell"/>
</dbReference>
<feature type="transmembrane region" description="Helical" evidence="9">
    <location>
        <begin position="383"/>
        <end position="403"/>
    </location>
</feature>
<evidence type="ECO:0000256" key="4">
    <source>
        <dbReference type="ARBA" id="ARBA00022692"/>
    </source>
</evidence>
<feature type="transmembrane region" description="Helical" evidence="9">
    <location>
        <begin position="409"/>
        <end position="432"/>
    </location>
</feature>